<dbReference type="OrthoDB" id="5372616at2"/>
<dbReference type="EMBL" id="VWPK01000004">
    <property type="protein sequence ID" value="KAA5613829.1"/>
    <property type="molecule type" value="Genomic_DNA"/>
</dbReference>
<comment type="caution">
    <text evidence="2">The sequence shown here is derived from an EMBL/GenBank/DDBJ whole genome shotgun (WGS) entry which is preliminary data.</text>
</comment>
<dbReference type="Gene3D" id="3.40.190.10">
    <property type="entry name" value="Periplasmic binding protein-like II"/>
    <property type="match status" value="2"/>
</dbReference>
<protein>
    <submittedName>
        <fullName evidence="2">ABC transporter substrate-binding protein</fullName>
    </submittedName>
</protein>
<dbReference type="PANTHER" id="PTHR30024:SF21">
    <property type="entry name" value="ABC TRANSPORTER SUBSTRATE-BINDING PROTEIN"/>
    <property type="match status" value="1"/>
</dbReference>
<dbReference type="SUPFAM" id="SSF53850">
    <property type="entry name" value="Periplasmic binding protein-like II"/>
    <property type="match status" value="1"/>
</dbReference>
<proteinExistence type="predicted"/>
<gene>
    <name evidence="2" type="ORF">F1189_03370</name>
</gene>
<name>A0A5M6J0V4_9PROT</name>
<reference evidence="2 3" key="1">
    <citation type="submission" date="2019-09" db="EMBL/GenBank/DDBJ databases">
        <title>Genome sequence of Rhodovastum atsumiense, a diverse member of the Acetobacteraceae family of non-sulfur purple photosynthetic bacteria.</title>
        <authorList>
            <person name="Meyer T."/>
            <person name="Kyndt J."/>
        </authorList>
    </citation>
    <scope>NUCLEOTIDE SEQUENCE [LARGE SCALE GENOMIC DNA]</scope>
    <source>
        <strain evidence="2 3">DSM 21279</strain>
    </source>
</reference>
<dbReference type="AlphaFoldDB" id="A0A5M6J0V4"/>
<keyword evidence="3" id="KW-1185">Reference proteome</keyword>
<evidence type="ECO:0000313" key="3">
    <source>
        <dbReference type="Proteomes" id="UP000325255"/>
    </source>
</evidence>
<feature type="domain" description="SsuA/THI5-like" evidence="1">
    <location>
        <begin position="112"/>
        <end position="309"/>
    </location>
</feature>
<organism evidence="2 3">
    <name type="scientific">Rhodovastum atsumiense</name>
    <dbReference type="NCBI Taxonomy" id="504468"/>
    <lineage>
        <taxon>Bacteria</taxon>
        <taxon>Pseudomonadati</taxon>
        <taxon>Pseudomonadota</taxon>
        <taxon>Alphaproteobacteria</taxon>
        <taxon>Acetobacterales</taxon>
        <taxon>Acetobacteraceae</taxon>
        <taxon>Rhodovastum</taxon>
    </lineage>
</organism>
<dbReference type="InterPro" id="IPR015168">
    <property type="entry name" value="SsuA/THI5"/>
</dbReference>
<dbReference type="Pfam" id="PF09084">
    <property type="entry name" value="NMT1"/>
    <property type="match status" value="1"/>
</dbReference>
<evidence type="ECO:0000313" key="2">
    <source>
        <dbReference type="EMBL" id="KAA5613829.1"/>
    </source>
</evidence>
<dbReference type="PANTHER" id="PTHR30024">
    <property type="entry name" value="ALIPHATIC SULFONATES-BINDING PROTEIN-RELATED"/>
    <property type="match status" value="1"/>
</dbReference>
<sequence length="396" mass="42623">MPYNPFPSRRTSPCSAAHHIPFTETNESGIMTSYPHQIGSLPRVGSAGGHGTVRRRGLLRLGMVAAVTAPFGLRPSPASAAAELGAPAILQGRNKLTIIWTPSSLCNVVIGLAQRQGIYEKHGLDVTTLNVGSDTSAILEALALGKADATSNFLLRFLKPLEAGFDVKLTAGVHGGCSILIGSRDAGIEKLQDLAGKRIGMSDLSSPMKLLYEIHLRKNGVPPDSITWRQFPADVFPLAVQKKEIEAFADGHPTAYYAIKRSNGRLFELASNGTGELGQYTCCVLAVSGKLLRENRPAAVALTRAMVEASKMVDRNNSLAVDAAQHYSPRQVKPEEIGEMIASYPYDEVRGCPTGEAFRKHVLYFAQGLKETGILKPSTDVVKFTNRITLDILSTS</sequence>
<dbReference type="Proteomes" id="UP000325255">
    <property type="component" value="Unassembled WGS sequence"/>
</dbReference>
<evidence type="ECO:0000259" key="1">
    <source>
        <dbReference type="Pfam" id="PF09084"/>
    </source>
</evidence>
<accession>A0A5M6J0V4</accession>